<dbReference type="AlphaFoldDB" id="A0A8J8KFQ6"/>
<evidence type="ECO:0000313" key="1">
    <source>
        <dbReference type="EMBL" id="NUB92593.1"/>
    </source>
</evidence>
<protein>
    <submittedName>
        <fullName evidence="1">Uncharacterized protein</fullName>
    </submittedName>
</protein>
<proteinExistence type="predicted"/>
<gene>
    <name evidence="1" type="ORF">HT576_16420</name>
</gene>
<accession>A0A8J8KFQ6</accession>
<reference evidence="1" key="1">
    <citation type="submission" date="2020-06" db="EMBL/GenBank/DDBJ databases">
        <title>Haloterrigena sp. nov., an extremely halophilic archaeon isolated from a saline sediment.</title>
        <authorList>
            <person name="Liu B.-B."/>
        </authorList>
    </citation>
    <scope>NUCLEOTIDE SEQUENCE</scope>
    <source>
        <strain evidence="1">SYSU A121-1</strain>
    </source>
</reference>
<dbReference type="EMBL" id="JABURA010000001">
    <property type="protein sequence ID" value="NUB92593.1"/>
    <property type="molecule type" value="Genomic_DNA"/>
</dbReference>
<evidence type="ECO:0000313" key="2">
    <source>
        <dbReference type="Proteomes" id="UP000728647"/>
    </source>
</evidence>
<name>A0A8J8KFQ6_9EURY</name>
<sequence>MQLGETLRNRNLSLLVYLSLDPLKIPPSLFHFYLLRPFIVVLVEHFLPHVHPMLTTSTGTSFERKFMMLPRRIE</sequence>
<organism evidence="1 2">
    <name type="scientific">Haloterrigena gelatinilytica</name>
    <dbReference type="NCBI Taxonomy" id="2741724"/>
    <lineage>
        <taxon>Archaea</taxon>
        <taxon>Methanobacteriati</taxon>
        <taxon>Methanobacteriota</taxon>
        <taxon>Stenosarchaea group</taxon>
        <taxon>Halobacteria</taxon>
        <taxon>Halobacteriales</taxon>
        <taxon>Natrialbaceae</taxon>
        <taxon>Haloterrigena</taxon>
    </lineage>
</organism>
<dbReference type="RefSeq" id="WP_174702579.1">
    <property type="nucleotide sequence ID" value="NZ_JABURA010000001.1"/>
</dbReference>
<dbReference type="Proteomes" id="UP000728647">
    <property type="component" value="Unassembled WGS sequence"/>
</dbReference>
<comment type="caution">
    <text evidence="1">The sequence shown here is derived from an EMBL/GenBank/DDBJ whole genome shotgun (WGS) entry which is preliminary data.</text>
</comment>